<dbReference type="AlphaFoldDB" id="A0A1X7QXF5"/>
<dbReference type="GO" id="GO:0016740">
    <property type="term" value="F:transferase activity"/>
    <property type="evidence" value="ECO:0007669"/>
    <property type="project" value="UniProtKB-KW"/>
</dbReference>
<keyword evidence="12" id="KW-1185">Reference proteome</keyword>
<keyword evidence="5" id="KW-0862">Zinc</keyword>
<dbReference type="EMBL" id="FXLY01000002">
    <property type="protein sequence ID" value="SMN17889.1"/>
    <property type="molecule type" value="Genomic_DNA"/>
</dbReference>
<accession>A0A1X7QXF5</accession>
<evidence type="ECO:0000256" key="2">
    <source>
        <dbReference type="ARBA" id="ARBA00010210"/>
    </source>
</evidence>
<evidence type="ECO:0000256" key="6">
    <source>
        <dbReference type="ARBA" id="ARBA00022853"/>
    </source>
</evidence>
<dbReference type="InterPro" id="IPR011011">
    <property type="entry name" value="Znf_FYVE_PHD"/>
</dbReference>
<dbReference type="SMART" id="SM00249">
    <property type="entry name" value="PHD"/>
    <property type="match status" value="1"/>
</dbReference>
<reference evidence="11 12" key="1">
    <citation type="submission" date="2017-04" db="EMBL/GenBank/DDBJ databases">
        <authorList>
            <person name="Afonso C.L."/>
            <person name="Miller P.J."/>
            <person name="Scott M.A."/>
            <person name="Spackman E."/>
            <person name="Goraichik I."/>
            <person name="Dimitrov K.M."/>
            <person name="Suarez D.L."/>
            <person name="Swayne D.E."/>
        </authorList>
    </citation>
    <scope>NUCLEOTIDE SEQUENCE [LARGE SCALE GENOMIC DNA]</scope>
</reference>
<gene>
    <name evidence="11" type="ORF">KASA_0Q02629G</name>
</gene>
<evidence type="ECO:0000256" key="5">
    <source>
        <dbReference type="ARBA" id="ARBA00022833"/>
    </source>
</evidence>
<dbReference type="Gene3D" id="3.30.40.10">
    <property type="entry name" value="Zinc/RING finger domain, C3HC4 (zinc finger)"/>
    <property type="match status" value="1"/>
</dbReference>
<dbReference type="PANTHER" id="PTHR10333">
    <property type="entry name" value="INHIBITOR OF GROWTH PROTEIN"/>
    <property type="match status" value="1"/>
</dbReference>
<feature type="region of interest" description="Disordered" evidence="9">
    <location>
        <begin position="131"/>
        <end position="151"/>
    </location>
</feature>
<evidence type="ECO:0000256" key="3">
    <source>
        <dbReference type="ARBA" id="ARBA00022723"/>
    </source>
</evidence>
<keyword evidence="11" id="KW-0808">Transferase</keyword>
<comment type="subcellular location">
    <subcellularLocation>
        <location evidence="1">Nucleus</location>
    </subcellularLocation>
</comment>
<evidence type="ECO:0000313" key="11">
    <source>
        <dbReference type="EMBL" id="SMN17889.1"/>
    </source>
</evidence>
<dbReference type="GO" id="GO:0006355">
    <property type="term" value="P:regulation of DNA-templated transcription"/>
    <property type="evidence" value="ECO:0007669"/>
    <property type="project" value="TreeGrafter"/>
</dbReference>
<dbReference type="GO" id="GO:0006325">
    <property type="term" value="P:chromatin organization"/>
    <property type="evidence" value="ECO:0007669"/>
    <property type="project" value="UniProtKB-KW"/>
</dbReference>
<dbReference type="CDD" id="cd15505">
    <property type="entry name" value="PHD_ING"/>
    <property type="match status" value="1"/>
</dbReference>
<feature type="site" description="Histone H3K4me3 binding" evidence="8">
    <location>
        <position position="171"/>
    </location>
</feature>
<feature type="compositionally biased region" description="Low complexity" evidence="9">
    <location>
        <begin position="139"/>
        <end position="151"/>
    </location>
</feature>
<organism evidence="11 12">
    <name type="scientific">Maudiozyma saulgeensis</name>
    <dbReference type="NCBI Taxonomy" id="1789683"/>
    <lineage>
        <taxon>Eukaryota</taxon>
        <taxon>Fungi</taxon>
        <taxon>Dikarya</taxon>
        <taxon>Ascomycota</taxon>
        <taxon>Saccharomycotina</taxon>
        <taxon>Saccharomycetes</taxon>
        <taxon>Saccharomycetales</taxon>
        <taxon>Saccharomycetaceae</taxon>
        <taxon>Maudiozyma</taxon>
    </lineage>
</organism>
<feature type="site" description="Histone H3K4me3 binding" evidence="8">
    <location>
        <position position="160"/>
    </location>
</feature>
<dbReference type="GO" id="GO:0000785">
    <property type="term" value="C:chromatin"/>
    <property type="evidence" value="ECO:0007669"/>
    <property type="project" value="UniProtKB-ARBA"/>
</dbReference>
<name>A0A1X7QXF5_9SACH</name>
<keyword evidence="7" id="KW-0539">Nucleus</keyword>
<keyword evidence="3" id="KW-0479">Metal-binding</keyword>
<dbReference type="Proteomes" id="UP000196158">
    <property type="component" value="Unassembled WGS sequence"/>
</dbReference>
<dbReference type="PANTHER" id="PTHR10333:SF42">
    <property type="entry name" value="INHIBITOR OF GROWTH PROTEIN 5"/>
    <property type="match status" value="1"/>
</dbReference>
<protein>
    <submittedName>
        <fullName evidence="11">Similar to Saccharomyces cerevisiae YOR064C YNG1 Subunit of the NuA3 histone acetyltransferase complex that acetylates histone H3</fullName>
    </submittedName>
</protein>
<dbReference type="InterPro" id="IPR028651">
    <property type="entry name" value="ING_fam"/>
</dbReference>
<dbReference type="OrthoDB" id="5411773at2759"/>
<evidence type="ECO:0000313" key="12">
    <source>
        <dbReference type="Proteomes" id="UP000196158"/>
    </source>
</evidence>
<proteinExistence type="inferred from homology"/>
<keyword evidence="6" id="KW-0156">Chromatin regulator</keyword>
<sequence>MSDIRYSFLNTLDYLPCDIVRTLWLLQTLDGKLRDLDQSDEQFKYYGDNLKTQSRFLGDLVGKETGRLQDQTQELEFQLIVKKRYNTFLKNKPHLIKKLNKKLKKPAVIKTRKNKMKLSINLKQLRKEVIKEHRSNSITPTPTSDKSNNNNSNDIPEDIYCWCQQPSFGDMVACDNDNCPREWFHYSCVGITKPPKGKWFCSTKCQKEWKTKSRQNIKQHRN</sequence>
<dbReference type="GO" id="GO:0008270">
    <property type="term" value="F:zinc ion binding"/>
    <property type="evidence" value="ECO:0007669"/>
    <property type="project" value="UniProtKB-KW"/>
</dbReference>
<keyword evidence="4" id="KW-0863">Zinc-finger</keyword>
<feature type="domain" description="Zinc finger PHD-type" evidence="10">
    <location>
        <begin position="160"/>
        <end position="206"/>
    </location>
</feature>
<evidence type="ECO:0000256" key="9">
    <source>
        <dbReference type="SAM" id="MobiDB-lite"/>
    </source>
</evidence>
<dbReference type="InterPro" id="IPR013083">
    <property type="entry name" value="Znf_RING/FYVE/PHD"/>
</dbReference>
<feature type="site" description="Histone H3K4me3 binding" evidence="8">
    <location>
        <position position="183"/>
    </location>
</feature>
<dbReference type="STRING" id="1789683.A0A1X7QXF5"/>
<dbReference type="SUPFAM" id="SSF57903">
    <property type="entry name" value="FYVE/PHD zinc finger"/>
    <property type="match status" value="1"/>
</dbReference>
<dbReference type="GO" id="GO:0005634">
    <property type="term" value="C:nucleus"/>
    <property type="evidence" value="ECO:0007669"/>
    <property type="project" value="UniProtKB-SubCell"/>
</dbReference>
<evidence type="ECO:0000256" key="1">
    <source>
        <dbReference type="ARBA" id="ARBA00004123"/>
    </source>
</evidence>
<evidence type="ECO:0000256" key="4">
    <source>
        <dbReference type="ARBA" id="ARBA00022771"/>
    </source>
</evidence>
<dbReference type="InterPro" id="IPR001965">
    <property type="entry name" value="Znf_PHD"/>
</dbReference>
<comment type="similarity">
    <text evidence="2">Belongs to the ING family.</text>
</comment>
<evidence type="ECO:0000256" key="8">
    <source>
        <dbReference type="PIRSR" id="PIRSR628651-50"/>
    </source>
</evidence>
<feature type="site" description="Histone H3K4me3 binding" evidence="8">
    <location>
        <position position="175"/>
    </location>
</feature>
<evidence type="ECO:0000259" key="10">
    <source>
        <dbReference type="SMART" id="SM00249"/>
    </source>
</evidence>
<evidence type="ECO:0000256" key="7">
    <source>
        <dbReference type="ARBA" id="ARBA00023242"/>
    </source>
</evidence>